<comment type="caution">
    <text evidence="1">The sequence shown here is derived from an EMBL/GenBank/DDBJ whole genome shotgun (WGS) entry which is preliminary data.</text>
</comment>
<evidence type="ECO:0000313" key="1">
    <source>
        <dbReference type="EMBL" id="PJC80648.1"/>
    </source>
</evidence>
<dbReference type="AlphaFoldDB" id="A0A2M8GK27"/>
<gene>
    <name evidence="1" type="ORF">CO009_01435</name>
</gene>
<sequence length="76" mass="8412">MSECMYFDLPVFTTAGIKVRCSHCELPSPDKAVREKTLICKRQVSVCQAQFVGRARVCSGYVASQNDPHGGGFRWG</sequence>
<dbReference type="Proteomes" id="UP000228960">
    <property type="component" value="Unassembled WGS sequence"/>
</dbReference>
<accession>A0A2M8GK27</accession>
<dbReference type="EMBL" id="PFQM01000038">
    <property type="protein sequence ID" value="PJC80648.1"/>
    <property type="molecule type" value="Genomic_DNA"/>
</dbReference>
<proteinExistence type="predicted"/>
<name>A0A2M8GK27_9BACT</name>
<organism evidence="1 2">
    <name type="scientific">Candidatus Shapirobacteria bacterium CG_4_8_14_3_um_filter_35_11</name>
    <dbReference type="NCBI Taxonomy" id="1974874"/>
    <lineage>
        <taxon>Bacteria</taxon>
        <taxon>Candidatus Shapironibacteriota</taxon>
    </lineage>
</organism>
<reference evidence="2" key="1">
    <citation type="submission" date="2017-09" db="EMBL/GenBank/DDBJ databases">
        <title>Depth-based differentiation of microbial function through sediment-hosted aquifers and enrichment of novel symbionts in the deep terrestrial subsurface.</title>
        <authorList>
            <person name="Probst A.J."/>
            <person name="Ladd B."/>
            <person name="Jarett J.K."/>
            <person name="Geller-Mcgrath D.E."/>
            <person name="Sieber C.M.K."/>
            <person name="Emerson J.B."/>
            <person name="Anantharaman K."/>
            <person name="Thomas B.C."/>
            <person name="Malmstrom R."/>
            <person name="Stieglmeier M."/>
            <person name="Klingl A."/>
            <person name="Woyke T."/>
            <person name="Ryan C.M."/>
            <person name="Banfield J.F."/>
        </authorList>
    </citation>
    <scope>NUCLEOTIDE SEQUENCE [LARGE SCALE GENOMIC DNA]</scope>
</reference>
<evidence type="ECO:0000313" key="2">
    <source>
        <dbReference type="Proteomes" id="UP000228960"/>
    </source>
</evidence>
<protein>
    <submittedName>
        <fullName evidence="1">Uncharacterized protein</fullName>
    </submittedName>
</protein>